<feature type="chain" id="PRO_5004080297" evidence="1">
    <location>
        <begin position="17"/>
        <end position="73"/>
    </location>
</feature>
<dbReference type="STRING" id="8469.M7BI01"/>
<name>M7BI01_CHEMY</name>
<sequence length="73" mass="7639">MAQALLLAASVLFCLALGGGEVQFLIQGCIMNPSRCGLVKDLLDPEYQINITCCSHASFCNDLGPPAPSKGGR</sequence>
<reference evidence="3" key="1">
    <citation type="journal article" date="2013" name="Nat. Genet.">
        <title>The draft genomes of soft-shell turtle and green sea turtle yield insights into the development and evolution of the turtle-specific body plan.</title>
        <authorList>
            <person name="Wang Z."/>
            <person name="Pascual-Anaya J."/>
            <person name="Zadissa A."/>
            <person name="Li W."/>
            <person name="Niimura Y."/>
            <person name="Huang Z."/>
            <person name="Li C."/>
            <person name="White S."/>
            <person name="Xiong Z."/>
            <person name="Fang D."/>
            <person name="Wang B."/>
            <person name="Ming Y."/>
            <person name="Chen Y."/>
            <person name="Zheng Y."/>
            <person name="Kuraku S."/>
            <person name="Pignatelli M."/>
            <person name="Herrero J."/>
            <person name="Beal K."/>
            <person name="Nozawa M."/>
            <person name="Li Q."/>
            <person name="Wang J."/>
            <person name="Zhang H."/>
            <person name="Yu L."/>
            <person name="Shigenobu S."/>
            <person name="Wang J."/>
            <person name="Liu J."/>
            <person name="Flicek P."/>
            <person name="Searle S."/>
            <person name="Wang J."/>
            <person name="Kuratani S."/>
            <person name="Yin Y."/>
            <person name="Aken B."/>
            <person name="Zhang G."/>
            <person name="Irie N."/>
        </authorList>
    </citation>
    <scope>NUCLEOTIDE SEQUENCE [LARGE SCALE GENOMIC DNA]</scope>
</reference>
<evidence type="ECO:0000313" key="2">
    <source>
        <dbReference type="EMBL" id="EMP27862.1"/>
    </source>
</evidence>
<evidence type="ECO:0000256" key="1">
    <source>
        <dbReference type="SAM" id="SignalP"/>
    </source>
</evidence>
<evidence type="ECO:0000313" key="3">
    <source>
        <dbReference type="Proteomes" id="UP000031443"/>
    </source>
</evidence>
<protein>
    <submittedName>
        <fullName evidence="2">Uncharacterized protein</fullName>
    </submittedName>
</protein>
<keyword evidence="3" id="KW-1185">Reference proteome</keyword>
<organism evidence="2 3">
    <name type="scientific">Chelonia mydas</name>
    <name type="common">Green sea-turtle</name>
    <name type="synonym">Chelonia agassizi</name>
    <dbReference type="NCBI Taxonomy" id="8469"/>
    <lineage>
        <taxon>Eukaryota</taxon>
        <taxon>Metazoa</taxon>
        <taxon>Chordata</taxon>
        <taxon>Craniata</taxon>
        <taxon>Vertebrata</taxon>
        <taxon>Euteleostomi</taxon>
        <taxon>Archelosauria</taxon>
        <taxon>Testudinata</taxon>
        <taxon>Testudines</taxon>
        <taxon>Cryptodira</taxon>
        <taxon>Durocryptodira</taxon>
        <taxon>Americhelydia</taxon>
        <taxon>Chelonioidea</taxon>
        <taxon>Cheloniidae</taxon>
        <taxon>Chelonia</taxon>
    </lineage>
</organism>
<keyword evidence="1" id="KW-0732">Signal</keyword>
<proteinExistence type="predicted"/>
<dbReference type="Proteomes" id="UP000031443">
    <property type="component" value="Unassembled WGS sequence"/>
</dbReference>
<gene>
    <name evidence="2" type="ORF">UY3_15034</name>
</gene>
<dbReference type="EMBL" id="KB566561">
    <property type="protein sequence ID" value="EMP27862.1"/>
    <property type="molecule type" value="Genomic_DNA"/>
</dbReference>
<accession>M7BI01</accession>
<feature type="signal peptide" evidence="1">
    <location>
        <begin position="1"/>
        <end position="16"/>
    </location>
</feature>
<dbReference type="AlphaFoldDB" id="M7BI01"/>